<feature type="domain" description="PB1-like" evidence="1">
    <location>
        <begin position="2"/>
        <end position="105"/>
    </location>
</feature>
<gene>
    <name evidence="2" type="ORF">PIB30_077231</name>
</gene>
<dbReference type="EMBL" id="JASCZI010182276">
    <property type="protein sequence ID" value="MED6187523.1"/>
    <property type="molecule type" value="Genomic_DNA"/>
</dbReference>
<reference evidence="2 3" key="1">
    <citation type="journal article" date="2023" name="Plants (Basel)">
        <title>Bridging the Gap: Combining Genomics and Transcriptomics Approaches to Understand Stylosanthes scabra, an Orphan Legume from the Brazilian Caatinga.</title>
        <authorList>
            <person name="Ferreira-Neto J.R.C."/>
            <person name="da Silva M.D."/>
            <person name="Binneck E."/>
            <person name="de Melo N.F."/>
            <person name="da Silva R.H."/>
            <person name="de Melo A.L.T.M."/>
            <person name="Pandolfi V."/>
            <person name="Bustamante F.O."/>
            <person name="Brasileiro-Vidal A.C."/>
            <person name="Benko-Iseppon A.M."/>
        </authorList>
    </citation>
    <scope>NUCLEOTIDE SEQUENCE [LARGE SCALE GENOMIC DNA]</scope>
    <source>
        <tissue evidence="2">Leaves</tissue>
    </source>
</reference>
<accession>A0ABU6WTN4</accession>
<dbReference type="Proteomes" id="UP001341840">
    <property type="component" value="Unassembled WGS sequence"/>
</dbReference>
<proteinExistence type="predicted"/>
<comment type="caution">
    <text evidence="2">The sequence shown here is derived from an EMBL/GenBank/DDBJ whole genome shotgun (WGS) entry which is preliminary data.</text>
</comment>
<name>A0ABU6WTN4_9FABA</name>
<dbReference type="InterPro" id="IPR058594">
    <property type="entry name" value="PB1-like_dom_pln"/>
</dbReference>
<dbReference type="Pfam" id="PF26130">
    <property type="entry name" value="PB1-like"/>
    <property type="match status" value="1"/>
</dbReference>
<keyword evidence="3" id="KW-1185">Reference proteome</keyword>
<organism evidence="2 3">
    <name type="scientific">Stylosanthes scabra</name>
    <dbReference type="NCBI Taxonomy" id="79078"/>
    <lineage>
        <taxon>Eukaryota</taxon>
        <taxon>Viridiplantae</taxon>
        <taxon>Streptophyta</taxon>
        <taxon>Embryophyta</taxon>
        <taxon>Tracheophyta</taxon>
        <taxon>Spermatophyta</taxon>
        <taxon>Magnoliopsida</taxon>
        <taxon>eudicotyledons</taxon>
        <taxon>Gunneridae</taxon>
        <taxon>Pentapetalae</taxon>
        <taxon>rosids</taxon>
        <taxon>fabids</taxon>
        <taxon>Fabales</taxon>
        <taxon>Fabaceae</taxon>
        <taxon>Papilionoideae</taxon>
        <taxon>50 kb inversion clade</taxon>
        <taxon>dalbergioids sensu lato</taxon>
        <taxon>Dalbergieae</taxon>
        <taxon>Pterocarpus clade</taxon>
        <taxon>Stylosanthes</taxon>
    </lineage>
</organism>
<evidence type="ECO:0000313" key="3">
    <source>
        <dbReference type="Proteomes" id="UP001341840"/>
    </source>
</evidence>
<evidence type="ECO:0000259" key="1">
    <source>
        <dbReference type="Pfam" id="PF26130"/>
    </source>
</evidence>
<evidence type="ECO:0000313" key="2">
    <source>
        <dbReference type="EMBL" id="MED6187523.1"/>
    </source>
</evidence>
<feature type="non-terminal residue" evidence="2">
    <location>
        <position position="128"/>
    </location>
</feature>
<protein>
    <recommendedName>
        <fullName evidence="1">PB1-like domain-containing protein</fullName>
    </recommendedName>
</protein>
<sequence length="128" mass="14456">MDVFLVPVFYHGGRLEVMANGQRCYAGGEVEKFPPMDVDFVNKEDLLVLVRELGYLEHMQLFWHDPTEINFEDGLHVLESDMDINNMCDCCLNNNLKEFHIYVDHVVNVPVPAVISSSSSSSSSSSDD</sequence>